<keyword evidence="1" id="KW-1133">Transmembrane helix</keyword>
<dbReference type="STRING" id="10195.A0A3M7RB60"/>
<proteinExistence type="predicted"/>
<name>A0A3M7RB60_BRAPC</name>
<dbReference type="GO" id="GO:0016757">
    <property type="term" value="F:glycosyltransferase activity"/>
    <property type="evidence" value="ECO:0007669"/>
    <property type="project" value="UniProtKB-KW"/>
</dbReference>
<dbReference type="Proteomes" id="UP000276133">
    <property type="component" value="Unassembled WGS sequence"/>
</dbReference>
<accession>A0A3M7RB60</accession>
<evidence type="ECO:0000313" key="3">
    <source>
        <dbReference type="Proteomes" id="UP000276133"/>
    </source>
</evidence>
<keyword evidence="1" id="KW-0472">Membrane</keyword>
<evidence type="ECO:0000256" key="1">
    <source>
        <dbReference type="SAM" id="Phobius"/>
    </source>
</evidence>
<keyword evidence="1" id="KW-0812">Transmembrane</keyword>
<gene>
    <name evidence="2" type="ORF">BpHYR1_015717</name>
</gene>
<dbReference type="AlphaFoldDB" id="A0A3M7RB60"/>
<keyword evidence="2" id="KW-0808">Transferase</keyword>
<organism evidence="2 3">
    <name type="scientific">Brachionus plicatilis</name>
    <name type="common">Marine rotifer</name>
    <name type="synonym">Brachionus muelleri</name>
    <dbReference type="NCBI Taxonomy" id="10195"/>
    <lineage>
        <taxon>Eukaryota</taxon>
        <taxon>Metazoa</taxon>
        <taxon>Spiralia</taxon>
        <taxon>Gnathifera</taxon>
        <taxon>Rotifera</taxon>
        <taxon>Eurotatoria</taxon>
        <taxon>Monogononta</taxon>
        <taxon>Pseudotrocha</taxon>
        <taxon>Ploima</taxon>
        <taxon>Brachionidae</taxon>
        <taxon>Brachionus</taxon>
    </lineage>
</organism>
<reference evidence="2 3" key="1">
    <citation type="journal article" date="2018" name="Sci. Rep.">
        <title>Genomic signatures of local adaptation to the degree of environmental predictability in rotifers.</title>
        <authorList>
            <person name="Franch-Gras L."/>
            <person name="Hahn C."/>
            <person name="Garcia-Roger E.M."/>
            <person name="Carmona M.J."/>
            <person name="Serra M."/>
            <person name="Gomez A."/>
        </authorList>
    </citation>
    <scope>NUCLEOTIDE SEQUENCE [LARGE SCALE GENOMIC DNA]</scope>
    <source>
        <strain evidence="2">HYR1</strain>
    </source>
</reference>
<sequence length="335" mass="38809">MSTKGDQPELLQKNVFNNIYTCLKLGFDKFQIEITSNRPIMPSSPYIREKVAHSKNMNSTIPKTDSNLSDFIDDESWILLMNEDFILTEQVLCDIVNFSMIDKNCFAIGTVTTDQVEPSFENISALYTIGRYLIFRHFYAKFPHLLSPQYTFILCKNTLYRKILFKQKECSSLADKRCIVNLVTNEGHSMEWINGQMISPSPELNGNPIIPEYINILPNSHHLKNKIMIFIIYFCFKIFEYSFFTFLFSSEKQLEMVSNFVASINGCLYLIGSLSSYRYVGINLIKKDLISGLYRNWCDCKELPQPYGLTRLARVAVIFTTFTNNINDQLFDILN</sequence>
<feature type="transmembrane region" description="Helical" evidence="1">
    <location>
        <begin position="260"/>
        <end position="280"/>
    </location>
</feature>
<keyword evidence="3" id="KW-1185">Reference proteome</keyword>
<feature type="transmembrane region" description="Helical" evidence="1">
    <location>
        <begin position="227"/>
        <end position="248"/>
    </location>
</feature>
<protein>
    <submittedName>
        <fullName evidence="2">Beta-1-4-mannosyltransferase egh-like</fullName>
    </submittedName>
</protein>
<evidence type="ECO:0000313" key="2">
    <source>
        <dbReference type="EMBL" id="RNA20495.1"/>
    </source>
</evidence>
<keyword evidence="2" id="KW-0328">Glycosyltransferase</keyword>
<comment type="caution">
    <text evidence="2">The sequence shown here is derived from an EMBL/GenBank/DDBJ whole genome shotgun (WGS) entry which is preliminary data.</text>
</comment>
<dbReference type="OrthoDB" id="3971593at2759"/>
<dbReference type="EMBL" id="REGN01003840">
    <property type="protein sequence ID" value="RNA20495.1"/>
    <property type="molecule type" value="Genomic_DNA"/>
</dbReference>